<proteinExistence type="predicted"/>
<accession>A0ABS3E4C9</accession>
<sequence>MQTSLITTYKKTLSLLLFSALFLAGCAQQLVATPEDEADGLLPRQTGLDHVSAAYAFDLSGAKVYLEPVGVEYTKRFPRAGSPLRAKDYELRDKDMVRLQEVMGEAVSERFLAPRRSELVADRAEADYVFQLDLSHFSLGAPLEPQAYLWRVYTDQSAYGTLSGELKDSNGNPVMRFSDRRDIGENFGNLGPAGRFERFTSVTFWRDMKVDLRRAFASLDESLR</sequence>
<dbReference type="Proteomes" id="UP000664293">
    <property type="component" value="Unassembled WGS sequence"/>
</dbReference>
<name>A0ABS3E4C9_9GAMM</name>
<comment type="caution">
    <text evidence="2">The sequence shown here is derived from an EMBL/GenBank/DDBJ whole genome shotgun (WGS) entry which is preliminary data.</text>
</comment>
<gene>
    <name evidence="2" type="ORF">JF535_04745</name>
</gene>
<protein>
    <recommendedName>
        <fullName evidence="4">DUF3313 domain-containing protein</fullName>
    </recommendedName>
</protein>
<keyword evidence="1" id="KW-0732">Signal</keyword>
<evidence type="ECO:0000313" key="3">
    <source>
        <dbReference type="Proteomes" id="UP000664293"/>
    </source>
</evidence>
<evidence type="ECO:0000256" key="1">
    <source>
        <dbReference type="SAM" id="SignalP"/>
    </source>
</evidence>
<dbReference type="RefSeq" id="WP_206999607.1">
    <property type="nucleotide sequence ID" value="NZ_JAEKJR010000001.1"/>
</dbReference>
<feature type="chain" id="PRO_5045756390" description="DUF3313 domain-containing protein" evidence="1">
    <location>
        <begin position="33"/>
        <end position="224"/>
    </location>
</feature>
<evidence type="ECO:0000313" key="2">
    <source>
        <dbReference type="EMBL" id="MBN8430158.1"/>
    </source>
</evidence>
<keyword evidence="3" id="KW-1185">Reference proteome</keyword>
<feature type="signal peptide" evidence="1">
    <location>
        <begin position="1"/>
        <end position="32"/>
    </location>
</feature>
<evidence type="ECO:0008006" key="4">
    <source>
        <dbReference type="Google" id="ProtNLM"/>
    </source>
</evidence>
<organism evidence="2 3">
    <name type="scientific">Microbulbifer salipaludis</name>
    <dbReference type="NCBI Taxonomy" id="187980"/>
    <lineage>
        <taxon>Bacteria</taxon>
        <taxon>Pseudomonadati</taxon>
        <taxon>Pseudomonadota</taxon>
        <taxon>Gammaproteobacteria</taxon>
        <taxon>Cellvibrionales</taxon>
        <taxon>Microbulbiferaceae</taxon>
        <taxon>Microbulbifer</taxon>
    </lineage>
</organism>
<dbReference type="EMBL" id="JAEKJR010000001">
    <property type="protein sequence ID" value="MBN8430158.1"/>
    <property type="molecule type" value="Genomic_DNA"/>
</dbReference>
<reference evidence="2 3" key="1">
    <citation type="submission" date="2020-12" db="EMBL/GenBank/DDBJ databases">
        <title>Oil enriched cultivation method for isolating marine PHA-producing bacteria.</title>
        <authorList>
            <person name="Zheng W."/>
            <person name="Yu S."/>
            <person name="Huang Y."/>
        </authorList>
    </citation>
    <scope>NUCLEOTIDE SEQUENCE [LARGE SCALE GENOMIC DNA]</scope>
    <source>
        <strain evidence="2 3">SN0-2</strain>
    </source>
</reference>